<accession>A0ABV5HSV4</accession>
<dbReference type="Pfam" id="PF19040">
    <property type="entry name" value="SGNH"/>
    <property type="match status" value="1"/>
</dbReference>
<feature type="transmembrane region" description="Helical" evidence="1">
    <location>
        <begin position="340"/>
        <end position="359"/>
    </location>
</feature>
<feature type="transmembrane region" description="Helical" evidence="1">
    <location>
        <begin position="72"/>
        <end position="91"/>
    </location>
</feature>
<dbReference type="Proteomes" id="UP001589645">
    <property type="component" value="Unassembled WGS sequence"/>
</dbReference>
<evidence type="ECO:0000259" key="2">
    <source>
        <dbReference type="Pfam" id="PF01757"/>
    </source>
</evidence>
<evidence type="ECO:0000313" key="4">
    <source>
        <dbReference type="EMBL" id="MFB9137347.1"/>
    </source>
</evidence>
<feature type="transmembrane region" description="Helical" evidence="1">
    <location>
        <begin position="197"/>
        <end position="214"/>
    </location>
</feature>
<feature type="transmembrane region" description="Helical" evidence="1">
    <location>
        <begin position="281"/>
        <end position="298"/>
    </location>
</feature>
<reference evidence="4 5" key="1">
    <citation type="submission" date="2024-09" db="EMBL/GenBank/DDBJ databases">
        <authorList>
            <person name="Sun Q."/>
            <person name="Mori K."/>
        </authorList>
    </citation>
    <scope>NUCLEOTIDE SEQUENCE [LARGE SCALE GENOMIC DNA]</scope>
    <source>
        <strain evidence="4 5">CECT 8064</strain>
    </source>
</reference>
<feature type="transmembrane region" description="Helical" evidence="1">
    <location>
        <begin position="242"/>
        <end position="260"/>
    </location>
</feature>
<proteinExistence type="predicted"/>
<feature type="domain" description="Acyltransferase 3" evidence="2">
    <location>
        <begin position="5"/>
        <end position="308"/>
    </location>
</feature>
<dbReference type="Pfam" id="PF01757">
    <property type="entry name" value="Acyl_transf_3"/>
    <property type="match status" value="1"/>
</dbReference>
<organism evidence="4 5">
    <name type="scientific">Vibrio olivae</name>
    <dbReference type="NCBI Taxonomy" id="1243002"/>
    <lineage>
        <taxon>Bacteria</taxon>
        <taxon>Pseudomonadati</taxon>
        <taxon>Pseudomonadota</taxon>
        <taxon>Gammaproteobacteria</taxon>
        <taxon>Vibrionales</taxon>
        <taxon>Vibrionaceae</taxon>
        <taxon>Vibrio</taxon>
    </lineage>
</organism>
<dbReference type="PANTHER" id="PTHR23028">
    <property type="entry name" value="ACETYLTRANSFERASE"/>
    <property type="match status" value="1"/>
</dbReference>
<dbReference type="PANTHER" id="PTHR23028:SF53">
    <property type="entry name" value="ACYL_TRANSF_3 DOMAIN-CONTAINING PROTEIN"/>
    <property type="match status" value="1"/>
</dbReference>
<dbReference type="EC" id="2.3.1.-" evidence="4"/>
<keyword evidence="1" id="KW-0812">Transmembrane</keyword>
<comment type="caution">
    <text evidence="4">The sequence shown here is derived from an EMBL/GenBank/DDBJ whole genome shotgun (WGS) entry which is preliminary data.</text>
</comment>
<dbReference type="InterPro" id="IPR002656">
    <property type="entry name" value="Acyl_transf_3_dom"/>
</dbReference>
<keyword evidence="1" id="KW-1133">Transmembrane helix</keyword>
<keyword evidence="1" id="KW-0472">Membrane</keyword>
<feature type="transmembrane region" description="Helical" evidence="1">
    <location>
        <begin position="31"/>
        <end position="51"/>
    </location>
</feature>
<name>A0ABV5HSV4_9VIBR</name>
<keyword evidence="4" id="KW-0808">Transferase</keyword>
<dbReference type="GO" id="GO:0016746">
    <property type="term" value="F:acyltransferase activity"/>
    <property type="evidence" value="ECO:0007669"/>
    <property type="project" value="UniProtKB-KW"/>
</dbReference>
<gene>
    <name evidence="4" type="ORF">ACFFUV_20520</name>
</gene>
<evidence type="ECO:0000256" key="1">
    <source>
        <dbReference type="SAM" id="Phobius"/>
    </source>
</evidence>
<feature type="transmembrane region" description="Helical" evidence="1">
    <location>
        <begin position="304"/>
        <end position="320"/>
    </location>
</feature>
<evidence type="ECO:0000313" key="5">
    <source>
        <dbReference type="Proteomes" id="UP001589645"/>
    </source>
</evidence>
<feature type="transmembrane region" description="Helical" evidence="1">
    <location>
        <begin position="166"/>
        <end position="185"/>
    </location>
</feature>
<dbReference type="InterPro" id="IPR050879">
    <property type="entry name" value="Acyltransferase_3"/>
</dbReference>
<protein>
    <submittedName>
        <fullName evidence="4">Acyltransferase family protein</fullName>
        <ecNumber evidence="4">2.3.1.-</ecNumber>
    </submittedName>
</protein>
<dbReference type="RefSeq" id="WP_390196794.1">
    <property type="nucleotide sequence ID" value="NZ_JBHMEP010000011.1"/>
</dbReference>
<feature type="transmembrane region" description="Helical" evidence="1">
    <location>
        <begin position="7"/>
        <end position="25"/>
    </location>
</feature>
<keyword evidence="4" id="KW-0012">Acyltransferase</keyword>
<evidence type="ECO:0000259" key="3">
    <source>
        <dbReference type="Pfam" id="PF19040"/>
    </source>
</evidence>
<keyword evidence="5" id="KW-1185">Reference proteome</keyword>
<feature type="transmembrane region" description="Helical" evidence="1">
    <location>
        <begin position="221"/>
        <end position="236"/>
    </location>
</feature>
<dbReference type="EMBL" id="JBHMEP010000011">
    <property type="protein sequence ID" value="MFB9137347.1"/>
    <property type="molecule type" value="Genomic_DNA"/>
</dbReference>
<feature type="transmembrane region" description="Helical" evidence="1">
    <location>
        <begin position="135"/>
        <end position="154"/>
    </location>
</feature>
<dbReference type="InterPro" id="IPR043968">
    <property type="entry name" value="SGNH"/>
</dbReference>
<sequence length="627" mass="71207">MNFRYDINGLRAIAVIAVVLFHFNSALVPGGFAGVDVFFVISGFLMTGIIFRGIESHSFNLLKFYVARANRIIPALSVVCLCLLFYGWFFLSPKEYQEVAKHVTSSVFFVSNIIYWKESGYFDADSHFKWLLHTWSLSVEWQFYIVYPIVLVILKRFLSVDNVKRLIVVGALLSFVGGIVITMKMPDAAYYSFPTRAWEMMFGGIAFIYPITLAKSSKKRLEYLGLLMIVSCYWLISAETAWPGYLAIVPVLGTYFILVANRQDSVFTNNPVFQAIGKWSYSIYLWHWPIVVYGFFHIDNWSVIGVPLSLMMGWLSYRFVESKKFPSIQQWKRFFSIKPVWMSLGVAVCSVFVLSMNGLDTPYRVGATSLRAKFLDKYQHYDIDPSGLFNQCNTSVQIHLTGKVQVGDECISQKKGGVFVWGDSHMGALSTGLRHNLPSGVPFSQLTSSGCSPSFLIKRSGTTRSDIGCNYSNRIAYDAIMKTQPKVVILGARRFHESNDWLNTVDTLKGLGVDKVIIMGPFPQWSPSLPLVYFQKHYGEEFIQDDNFDNSVVKNNNYLKHILNNKFVFIDLLKSLCRTDEQGKLSCRAKVGDELIAFDYGHLTTDGSDFVVKNYVMDKLTPSLEPY</sequence>
<feature type="domain" description="SGNH" evidence="3">
    <location>
        <begin position="408"/>
        <end position="613"/>
    </location>
</feature>